<dbReference type="VEuPathDB" id="FungiDB:P175DRAFT_0536011"/>
<evidence type="ECO:0000256" key="1">
    <source>
        <dbReference type="ARBA" id="ARBA00023015"/>
    </source>
</evidence>
<keyword evidence="3" id="KW-0804">Transcription</keyword>
<keyword evidence="4" id="KW-0539">Nucleus</keyword>
<keyword evidence="2" id="KW-0238">DNA-binding</keyword>
<sequence>MTERANPPIVTTTAPSPEDPPPLRSSCDGCNLAKVKCSKDRPSCRRCTLRNTACIYGVSLRGMKRPRPDTQTHEAHRREQEKRITGSQSSIYAGDVQPPHNVNPTELPSGILLPDWDNDFHLSCLSEQNYGESTFLDILGSTTLDCTNPTSLSFGISSSSSPSSPGSATDLGIPLSPLEIPLTPPSPACSLHDPQQARLIGIESPVDPSLCCCQQKIAGRLADLDGPKECQAMLLEEFLIEHRSNMAICTSVLHCLNPHNQHGMLLLVELVALLTHMVVAFDQILYQRDESRTRSPTAASWSYFCQLDSRKERVFQTNTLRAELAKLSGLVQDFDRRYCVLDHTPYDDDVFLLSPLFSNLQWKTQIRFDALRSWTPPCQSSYELWNSAFYSL</sequence>
<proteinExistence type="predicted"/>
<dbReference type="SUPFAM" id="SSF57701">
    <property type="entry name" value="Zn2/Cys6 DNA-binding domain"/>
    <property type="match status" value="1"/>
</dbReference>
<evidence type="ECO:0000313" key="8">
    <source>
        <dbReference type="Proteomes" id="UP000244073"/>
    </source>
</evidence>
<feature type="region of interest" description="Disordered" evidence="5">
    <location>
        <begin position="65"/>
        <end position="100"/>
    </location>
</feature>
<feature type="domain" description="Zn(2)-C6 fungal-type" evidence="6">
    <location>
        <begin position="26"/>
        <end position="56"/>
    </location>
</feature>
<dbReference type="EMBL" id="MSFN02000011">
    <property type="protein sequence ID" value="PTU17203.1"/>
    <property type="molecule type" value="Genomic_DNA"/>
</dbReference>
<dbReference type="InterPro" id="IPR001138">
    <property type="entry name" value="Zn2Cys6_DnaBD"/>
</dbReference>
<dbReference type="SMART" id="SM00066">
    <property type="entry name" value="GAL4"/>
    <property type="match status" value="1"/>
</dbReference>
<dbReference type="GO" id="GO:0003677">
    <property type="term" value="F:DNA binding"/>
    <property type="evidence" value="ECO:0007669"/>
    <property type="project" value="UniProtKB-KW"/>
</dbReference>
<gene>
    <name evidence="7" type="ORF">P175DRAFT_0536011</name>
</gene>
<dbReference type="InterPro" id="IPR050675">
    <property type="entry name" value="OAF3"/>
</dbReference>
<dbReference type="GO" id="GO:0008270">
    <property type="term" value="F:zinc ion binding"/>
    <property type="evidence" value="ECO:0007669"/>
    <property type="project" value="InterPro"/>
</dbReference>
<reference evidence="7 8" key="1">
    <citation type="journal article" date="2018" name="Proc. Natl. Acad. Sci. U.S.A.">
        <title>Linking secondary metabolites to gene clusters through genome sequencing of six diverse Aspergillus species.</title>
        <authorList>
            <person name="Kaerboelling I."/>
            <person name="Vesth T.C."/>
            <person name="Frisvad J.C."/>
            <person name="Nybo J.L."/>
            <person name="Theobald S."/>
            <person name="Kuo A."/>
            <person name="Bowyer P."/>
            <person name="Matsuda Y."/>
            <person name="Mondo S."/>
            <person name="Lyhne E.K."/>
            <person name="Kogle M.E."/>
            <person name="Clum A."/>
            <person name="Lipzen A."/>
            <person name="Salamov A."/>
            <person name="Ngan C.Y."/>
            <person name="Daum C."/>
            <person name="Chiniquy J."/>
            <person name="Barry K."/>
            <person name="LaButti K."/>
            <person name="Haridas S."/>
            <person name="Simmons B.A."/>
            <person name="Magnuson J.K."/>
            <person name="Mortensen U.H."/>
            <person name="Larsen T.O."/>
            <person name="Grigoriev I.V."/>
            <person name="Baker S.E."/>
            <person name="Andersen M.R."/>
        </authorList>
    </citation>
    <scope>NUCLEOTIDE SEQUENCE [LARGE SCALE GENOMIC DNA]</scope>
    <source>
        <strain evidence="7 8">IBT 24754</strain>
    </source>
</reference>
<dbReference type="AlphaFoldDB" id="A0A2T5LLQ1"/>
<dbReference type="PROSITE" id="PS50048">
    <property type="entry name" value="ZN2_CY6_FUNGAL_2"/>
    <property type="match status" value="1"/>
</dbReference>
<dbReference type="Gene3D" id="4.10.240.10">
    <property type="entry name" value="Zn(2)-C6 fungal-type DNA-binding domain"/>
    <property type="match status" value="1"/>
</dbReference>
<dbReference type="CDD" id="cd00067">
    <property type="entry name" value="GAL4"/>
    <property type="match status" value="1"/>
</dbReference>
<evidence type="ECO:0000313" key="7">
    <source>
        <dbReference type="EMBL" id="PTU17203.1"/>
    </source>
</evidence>
<feature type="compositionally biased region" description="Basic and acidic residues" evidence="5">
    <location>
        <begin position="66"/>
        <end position="84"/>
    </location>
</feature>
<name>A0A2T5LLQ1_9EURO</name>
<dbReference type="OrthoDB" id="2740448at2759"/>
<evidence type="ECO:0000259" key="6">
    <source>
        <dbReference type="PROSITE" id="PS50048"/>
    </source>
</evidence>
<keyword evidence="1" id="KW-0805">Transcription regulation</keyword>
<evidence type="ECO:0000256" key="2">
    <source>
        <dbReference type="ARBA" id="ARBA00023125"/>
    </source>
</evidence>
<dbReference type="Pfam" id="PF00172">
    <property type="entry name" value="Zn_clus"/>
    <property type="match status" value="1"/>
</dbReference>
<dbReference type="GeneID" id="63817166"/>
<organism evidence="7 8">
    <name type="scientific">Aspergillus ochraceoroseus IBT 24754</name>
    <dbReference type="NCBI Taxonomy" id="1392256"/>
    <lineage>
        <taxon>Eukaryota</taxon>
        <taxon>Fungi</taxon>
        <taxon>Dikarya</taxon>
        <taxon>Ascomycota</taxon>
        <taxon>Pezizomycotina</taxon>
        <taxon>Eurotiomycetes</taxon>
        <taxon>Eurotiomycetidae</taxon>
        <taxon>Eurotiales</taxon>
        <taxon>Aspergillaceae</taxon>
        <taxon>Aspergillus</taxon>
        <taxon>Aspergillus subgen. Nidulantes</taxon>
    </lineage>
</organism>
<dbReference type="RefSeq" id="XP_040748595.1">
    <property type="nucleotide sequence ID" value="XM_040900284.1"/>
</dbReference>
<dbReference type="InterPro" id="IPR036864">
    <property type="entry name" value="Zn2-C6_fun-type_DNA-bd_sf"/>
</dbReference>
<comment type="caution">
    <text evidence="7">The sequence shown here is derived from an EMBL/GenBank/DDBJ whole genome shotgun (WGS) entry which is preliminary data.</text>
</comment>
<evidence type="ECO:0000256" key="5">
    <source>
        <dbReference type="SAM" id="MobiDB-lite"/>
    </source>
</evidence>
<dbReference type="PRINTS" id="PR00755">
    <property type="entry name" value="AFLATOXINBRP"/>
</dbReference>
<dbReference type="GO" id="GO:0000981">
    <property type="term" value="F:DNA-binding transcription factor activity, RNA polymerase II-specific"/>
    <property type="evidence" value="ECO:0007669"/>
    <property type="project" value="InterPro"/>
</dbReference>
<evidence type="ECO:0000256" key="3">
    <source>
        <dbReference type="ARBA" id="ARBA00023163"/>
    </source>
</evidence>
<evidence type="ECO:0000256" key="4">
    <source>
        <dbReference type="ARBA" id="ARBA00023242"/>
    </source>
</evidence>
<feature type="region of interest" description="Disordered" evidence="5">
    <location>
        <begin position="1"/>
        <end position="24"/>
    </location>
</feature>
<dbReference type="Proteomes" id="UP000244073">
    <property type="component" value="Unassembled WGS sequence"/>
</dbReference>
<protein>
    <recommendedName>
        <fullName evidence="6">Zn(2)-C6 fungal-type domain-containing protein</fullName>
    </recommendedName>
</protein>
<accession>A0A2T5LLQ1</accession>
<dbReference type="PANTHER" id="PTHR31069">
    <property type="entry name" value="OLEATE-ACTIVATED TRANSCRIPTION FACTOR 1-RELATED"/>
    <property type="match status" value="1"/>
</dbReference>
<dbReference type="PANTHER" id="PTHR31069:SF31">
    <property type="entry name" value="MONODICTYPHENONE CLUSTER TRANSCRIPTION FACTOR-RELATED"/>
    <property type="match status" value="1"/>
</dbReference>